<accession>A0A1G8D2W6</accession>
<name>A0A1G8D2W6_9VIBR</name>
<dbReference type="InterPro" id="IPR006975">
    <property type="entry name" value="NifQ"/>
</dbReference>
<keyword evidence="2" id="KW-1185">Reference proteome</keyword>
<evidence type="ECO:0000313" key="1">
    <source>
        <dbReference type="EMBL" id="SDH51864.1"/>
    </source>
</evidence>
<organism evidence="1 2">
    <name type="scientific">Vibrio xiamenensis</name>
    <dbReference type="NCBI Taxonomy" id="861298"/>
    <lineage>
        <taxon>Bacteria</taxon>
        <taxon>Pseudomonadati</taxon>
        <taxon>Pseudomonadota</taxon>
        <taxon>Gammaproteobacteria</taxon>
        <taxon>Vibrionales</taxon>
        <taxon>Vibrionaceae</taxon>
        <taxon>Vibrio</taxon>
    </lineage>
</organism>
<sequence>MGTPIAELAVTPIDNYRWQEQKIWRALLAGFITGRTALPTYMGLKAETFAKLKAQMINEAEFEVSTQQKQLYSQTQRLFAELIAGRASERDDLFRLLMDHANTELNWYKEVAWVLSNASMSSYHLWQSLGLDERPTLGRLIGFYFPTLHAGNVNNMRWKRYFYKQLCERGGDYVCKAPNCNQCSSFKECFIDSP</sequence>
<proteinExistence type="predicted"/>
<reference evidence="1 2" key="1">
    <citation type="submission" date="2016-10" db="EMBL/GenBank/DDBJ databases">
        <authorList>
            <person name="de Groot N.N."/>
        </authorList>
    </citation>
    <scope>NUCLEOTIDE SEQUENCE [LARGE SCALE GENOMIC DNA]</scope>
    <source>
        <strain evidence="1 2">CGMCC 1.10228</strain>
    </source>
</reference>
<gene>
    <name evidence="1" type="ORF">SAMN04488136_11861</name>
</gene>
<dbReference type="GO" id="GO:0030151">
    <property type="term" value="F:molybdenum ion binding"/>
    <property type="evidence" value="ECO:0007669"/>
    <property type="project" value="InterPro"/>
</dbReference>
<dbReference type="STRING" id="861298.SAMN04488136_11861"/>
<protein>
    <submittedName>
        <fullName evidence="1">Nitrogen fixation protein NifQ</fullName>
    </submittedName>
</protein>
<dbReference type="GO" id="GO:0009399">
    <property type="term" value="P:nitrogen fixation"/>
    <property type="evidence" value="ECO:0007669"/>
    <property type="project" value="InterPro"/>
</dbReference>
<evidence type="ECO:0000313" key="2">
    <source>
        <dbReference type="Proteomes" id="UP000198854"/>
    </source>
</evidence>
<dbReference type="AlphaFoldDB" id="A0A1G8D2W6"/>
<dbReference type="Pfam" id="PF04891">
    <property type="entry name" value="NifQ"/>
    <property type="match status" value="1"/>
</dbReference>
<dbReference type="RefSeq" id="WP_093275540.1">
    <property type="nucleotide sequence ID" value="NZ_FNDD01000018.1"/>
</dbReference>
<dbReference type="EMBL" id="FNDD01000018">
    <property type="protein sequence ID" value="SDH51864.1"/>
    <property type="molecule type" value="Genomic_DNA"/>
</dbReference>
<dbReference type="OrthoDB" id="192277at2"/>
<dbReference type="Proteomes" id="UP000198854">
    <property type="component" value="Unassembled WGS sequence"/>
</dbReference>